<feature type="chain" id="PRO_5023079202" description="IPT/TIG domain-containing protein" evidence="2">
    <location>
        <begin position="27"/>
        <end position="231"/>
    </location>
</feature>
<feature type="compositionally biased region" description="Low complexity" evidence="1">
    <location>
        <begin position="105"/>
        <end position="114"/>
    </location>
</feature>
<dbReference type="RefSeq" id="WP_148601436.1">
    <property type="nucleotide sequence ID" value="NZ_VSLD01000006.1"/>
</dbReference>
<gene>
    <name evidence="3" type="ORF">FQ377_11625</name>
</gene>
<evidence type="ECO:0000313" key="4">
    <source>
        <dbReference type="Proteomes" id="UP000323410"/>
    </source>
</evidence>
<protein>
    <recommendedName>
        <fullName evidence="5">IPT/TIG domain-containing protein</fullName>
    </recommendedName>
</protein>
<accession>A0A5D0XN40</accession>
<name>A0A5D0XN40_9MICC</name>
<reference evidence="3 4" key="1">
    <citation type="submission" date="2019-08" db="EMBL/GenBank/DDBJ databases">
        <title>Genone of Arthrobacter echini P9.</title>
        <authorList>
            <person name="Bowman J.P."/>
        </authorList>
    </citation>
    <scope>NUCLEOTIDE SEQUENCE [LARGE SCALE GENOMIC DNA]</scope>
    <source>
        <strain evidence="3 4">P9</strain>
    </source>
</reference>
<evidence type="ECO:0000313" key="3">
    <source>
        <dbReference type="EMBL" id="TYC97863.1"/>
    </source>
</evidence>
<keyword evidence="2" id="KW-0732">Signal</keyword>
<proteinExistence type="predicted"/>
<dbReference type="OrthoDB" id="4950264at2"/>
<evidence type="ECO:0008006" key="5">
    <source>
        <dbReference type="Google" id="ProtNLM"/>
    </source>
</evidence>
<evidence type="ECO:0000256" key="1">
    <source>
        <dbReference type="SAM" id="MobiDB-lite"/>
    </source>
</evidence>
<feature type="compositionally biased region" description="Low complexity" evidence="1">
    <location>
        <begin position="34"/>
        <end position="69"/>
    </location>
</feature>
<dbReference type="Proteomes" id="UP000323410">
    <property type="component" value="Unassembled WGS sequence"/>
</dbReference>
<feature type="compositionally biased region" description="Polar residues" evidence="1">
    <location>
        <begin position="21"/>
        <end position="33"/>
    </location>
</feature>
<dbReference type="EMBL" id="VSLD01000006">
    <property type="protein sequence ID" value="TYC97863.1"/>
    <property type="molecule type" value="Genomic_DNA"/>
</dbReference>
<comment type="caution">
    <text evidence="3">The sequence shown here is derived from an EMBL/GenBank/DDBJ whole genome shotgun (WGS) entry which is preliminary data.</text>
</comment>
<feature type="compositionally biased region" description="Pro residues" evidence="1">
    <location>
        <begin position="70"/>
        <end position="83"/>
    </location>
</feature>
<dbReference type="AlphaFoldDB" id="A0A5D0XN40"/>
<feature type="compositionally biased region" description="Pro residues" evidence="1">
    <location>
        <begin position="91"/>
        <end position="104"/>
    </location>
</feature>
<dbReference type="PROSITE" id="PS51257">
    <property type="entry name" value="PROKAR_LIPOPROTEIN"/>
    <property type="match status" value="1"/>
</dbReference>
<feature type="signal peptide" evidence="2">
    <location>
        <begin position="1"/>
        <end position="26"/>
    </location>
</feature>
<evidence type="ECO:0000256" key="2">
    <source>
        <dbReference type="SAM" id="SignalP"/>
    </source>
</evidence>
<feature type="region of interest" description="Disordered" evidence="1">
    <location>
        <begin position="21"/>
        <end position="114"/>
    </location>
</feature>
<organism evidence="3 4">
    <name type="scientific">Arthrobacter echini</name>
    <dbReference type="NCBI Taxonomy" id="1529066"/>
    <lineage>
        <taxon>Bacteria</taxon>
        <taxon>Bacillati</taxon>
        <taxon>Actinomycetota</taxon>
        <taxon>Actinomycetes</taxon>
        <taxon>Micrococcales</taxon>
        <taxon>Micrococcaceae</taxon>
        <taxon>Arthrobacter</taxon>
    </lineage>
</organism>
<keyword evidence="4" id="KW-1185">Reference proteome</keyword>
<sequence length="231" mass="22498">MRTLPSVVAIATIATLLAGCSNTPGASSEADPQSSGASASGAASSTTPSSSAASSSTPTSGAASSTTPAAPSPAPTTPAPSPVPTTAAPTTPVPTTPAPSPAPTAPVEQTPAVPAVPAAPGGVVVPTTPDFGGPSTSIPQGGAFTIVGSGYEPGQQVIVSMGYYRTDSFVMDDQTAIADAAGNYSLMITVGPDLEARTYGILTYEADAREQGDPAAFEASKQYATIKVVAA</sequence>